<sequence>MGGAASPWATPDYKTDPKEIFNRRLLLLVVGACMAGCFYGFDTGNIGGVLTLPSFSHAFEFDKMEPAELATKKGDIAAMLAAGGAAGSLLSAPVSDIAGRQKALLVYGITFLGGAVMQMFANYPVFMAGRFIAGLAVGATSSLTPQYLAEWAPKSIRGSCVSLYNLAIIVALALAFWINYAVERWKYVPGSHDNGQWQMSLGVQLIPGAIFVVLIAFAPESARWMIAHGRRERGLGNLVRIRGLPEEDVYVMTEYGEIVAQVEEEQELRAGHSYVTIAKEIFGSASNRRRLGLALALFFFHKGTGTDAINYFAPEIFKSIGVVGNSSTLLTTGIYGIVKLAATLIYVLFIIDRVGRRVPLLVGASIQATAMLVLGLFVGIADPVNNPNGKGVHGGGIFAIIAIYMYAVGWAMGHSIACYVVAAEIFPSRIRAVCMALCLFENWMIDYGITKATPSMLLKMSYGTYLFFAIWTYIGVVFIYFCLPELKGRSIESMDDLFERPLWSMWRHAYPTEEEKVRHDIAENVVHKREELKGSGGVSSQHVETA</sequence>
<dbReference type="PANTHER" id="PTHR48022">
    <property type="entry name" value="PLASTIDIC GLUCOSE TRANSPORTER 4"/>
    <property type="match status" value="1"/>
</dbReference>
<dbReference type="InterPro" id="IPR003663">
    <property type="entry name" value="Sugar/inositol_transpt"/>
</dbReference>
<dbReference type="GO" id="GO:0016020">
    <property type="term" value="C:membrane"/>
    <property type="evidence" value="ECO:0007669"/>
    <property type="project" value="UniProtKB-SubCell"/>
</dbReference>
<evidence type="ECO:0000256" key="7">
    <source>
        <dbReference type="RuleBase" id="RU003346"/>
    </source>
</evidence>
<protein>
    <recommendedName>
        <fullName evidence="9">Major facilitator superfamily (MFS) profile domain-containing protein</fullName>
    </recommendedName>
</protein>
<keyword evidence="4 8" id="KW-0812">Transmembrane</keyword>
<evidence type="ECO:0000256" key="1">
    <source>
        <dbReference type="ARBA" id="ARBA00004141"/>
    </source>
</evidence>
<dbReference type="Gene3D" id="1.20.1250.20">
    <property type="entry name" value="MFS general substrate transporter like domains"/>
    <property type="match status" value="1"/>
</dbReference>
<dbReference type="PROSITE" id="PS00217">
    <property type="entry name" value="SUGAR_TRANSPORT_2"/>
    <property type="match status" value="1"/>
</dbReference>
<proteinExistence type="inferred from homology"/>
<feature type="transmembrane region" description="Helical" evidence="8">
    <location>
        <begin position="358"/>
        <end position="377"/>
    </location>
</feature>
<reference evidence="10" key="1">
    <citation type="submission" date="2021-02" db="EMBL/GenBank/DDBJ databases">
        <title>Genome sequence Cadophora malorum strain M34.</title>
        <authorList>
            <person name="Stefanovic E."/>
            <person name="Vu D."/>
            <person name="Scully C."/>
            <person name="Dijksterhuis J."/>
            <person name="Roader J."/>
            <person name="Houbraken J."/>
        </authorList>
    </citation>
    <scope>NUCLEOTIDE SEQUENCE</scope>
    <source>
        <strain evidence="10">M34</strain>
    </source>
</reference>
<comment type="similarity">
    <text evidence="2 7">Belongs to the major facilitator superfamily. Sugar transporter (TC 2.A.1.1) family.</text>
</comment>
<dbReference type="InterPro" id="IPR020846">
    <property type="entry name" value="MFS_dom"/>
</dbReference>
<feature type="transmembrane region" description="Helical" evidence="8">
    <location>
        <begin position="127"/>
        <end position="149"/>
    </location>
</feature>
<keyword evidence="11" id="KW-1185">Reference proteome</keyword>
<comment type="caution">
    <text evidence="10">The sequence shown here is derived from an EMBL/GenBank/DDBJ whole genome shotgun (WGS) entry which is preliminary data.</text>
</comment>
<feature type="transmembrane region" description="Helical" evidence="8">
    <location>
        <begin position="201"/>
        <end position="218"/>
    </location>
</feature>
<feature type="domain" description="Major facilitator superfamily (MFS) profile" evidence="9">
    <location>
        <begin position="28"/>
        <end position="487"/>
    </location>
</feature>
<dbReference type="EMBL" id="JAFJYH010000597">
    <property type="protein sequence ID" value="KAG4410752.1"/>
    <property type="molecule type" value="Genomic_DNA"/>
</dbReference>
<dbReference type="PRINTS" id="PR00171">
    <property type="entry name" value="SUGRTRNSPORT"/>
</dbReference>
<feature type="transmembrane region" description="Helical" evidence="8">
    <location>
        <begin position="161"/>
        <end position="181"/>
    </location>
</feature>
<dbReference type="NCBIfam" id="TIGR00879">
    <property type="entry name" value="SP"/>
    <property type="match status" value="1"/>
</dbReference>
<dbReference type="OrthoDB" id="5296287at2759"/>
<feature type="transmembrane region" description="Helical" evidence="8">
    <location>
        <begin position="76"/>
        <end position="92"/>
    </location>
</feature>
<dbReference type="InterPro" id="IPR005828">
    <property type="entry name" value="MFS_sugar_transport-like"/>
</dbReference>
<dbReference type="InterPro" id="IPR036259">
    <property type="entry name" value="MFS_trans_sf"/>
</dbReference>
<keyword evidence="5 8" id="KW-1133">Transmembrane helix</keyword>
<feature type="transmembrane region" description="Helical" evidence="8">
    <location>
        <begin position="104"/>
        <end position="121"/>
    </location>
</feature>
<organism evidence="10 11">
    <name type="scientific">Cadophora malorum</name>
    <dbReference type="NCBI Taxonomy" id="108018"/>
    <lineage>
        <taxon>Eukaryota</taxon>
        <taxon>Fungi</taxon>
        <taxon>Dikarya</taxon>
        <taxon>Ascomycota</taxon>
        <taxon>Pezizomycotina</taxon>
        <taxon>Leotiomycetes</taxon>
        <taxon>Helotiales</taxon>
        <taxon>Ploettnerulaceae</taxon>
        <taxon>Cadophora</taxon>
    </lineage>
</organism>
<feature type="transmembrane region" description="Helical" evidence="8">
    <location>
        <begin position="333"/>
        <end position="351"/>
    </location>
</feature>
<comment type="subcellular location">
    <subcellularLocation>
        <location evidence="1">Membrane</location>
        <topology evidence="1">Multi-pass membrane protein</topology>
    </subcellularLocation>
</comment>
<dbReference type="PANTHER" id="PTHR48022:SF8">
    <property type="entry name" value="MAJOR FACILITATOR SUPERFAMILY (MFS) PROFILE DOMAIN-CONTAINING PROTEIN-RELATED"/>
    <property type="match status" value="1"/>
</dbReference>
<dbReference type="GO" id="GO:0005351">
    <property type="term" value="F:carbohydrate:proton symporter activity"/>
    <property type="evidence" value="ECO:0007669"/>
    <property type="project" value="TreeGrafter"/>
</dbReference>
<keyword evidence="6 8" id="KW-0472">Membrane</keyword>
<evidence type="ECO:0000256" key="5">
    <source>
        <dbReference type="ARBA" id="ARBA00022989"/>
    </source>
</evidence>
<evidence type="ECO:0000313" key="10">
    <source>
        <dbReference type="EMBL" id="KAG4410752.1"/>
    </source>
</evidence>
<dbReference type="InterPro" id="IPR005829">
    <property type="entry name" value="Sugar_transporter_CS"/>
</dbReference>
<dbReference type="InterPro" id="IPR050360">
    <property type="entry name" value="MFS_Sugar_Transporters"/>
</dbReference>
<keyword evidence="3 7" id="KW-0813">Transport</keyword>
<feature type="transmembrane region" description="Helical" evidence="8">
    <location>
        <begin position="432"/>
        <end position="450"/>
    </location>
</feature>
<feature type="transmembrane region" description="Helical" evidence="8">
    <location>
        <begin position="291"/>
        <end position="313"/>
    </location>
</feature>
<dbReference type="Pfam" id="PF00083">
    <property type="entry name" value="Sugar_tr"/>
    <property type="match status" value="1"/>
</dbReference>
<evidence type="ECO:0000259" key="9">
    <source>
        <dbReference type="PROSITE" id="PS50850"/>
    </source>
</evidence>
<evidence type="ECO:0000256" key="8">
    <source>
        <dbReference type="SAM" id="Phobius"/>
    </source>
</evidence>
<evidence type="ECO:0000256" key="3">
    <source>
        <dbReference type="ARBA" id="ARBA00022448"/>
    </source>
</evidence>
<dbReference type="SUPFAM" id="SSF103473">
    <property type="entry name" value="MFS general substrate transporter"/>
    <property type="match status" value="1"/>
</dbReference>
<evidence type="ECO:0000313" key="11">
    <source>
        <dbReference type="Proteomes" id="UP000664132"/>
    </source>
</evidence>
<feature type="transmembrane region" description="Helical" evidence="8">
    <location>
        <begin position="25"/>
        <end position="41"/>
    </location>
</feature>
<evidence type="ECO:0000256" key="4">
    <source>
        <dbReference type="ARBA" id="ARBA00022692"/>
    </source>
</evidence>
<evidence type="ECO:0000256" key="6">
    <source>
        <dbReference type="ARBA" id="ARBA00023136"/>
    </source>
</evidence>
<dbReference type="Proteomes" id="UP000664132">
    <property type="component" value="Unassembled WGS sequence"/>
</dbReference>
<name>A0A8H7T034_9HELO</name>
<evidence type="ECO:0000256" key="2">
    <source>
        <dbReference type="ARBA" id="ARBA00010992"/>
    </source>
</evidence>
<dbReference type="PROSITE" id="PS50850">
    <property type="entry name" value="MFS"/>
    <property type="match status" value="1"/>
</dbReference>
<dbReference type="AlphaFoldDB" id="A0A8H7T034"/>
<feature type="transmembrane region" description="Helical" evidence="8">
    <location>
        <begin position="397"/>
        <end position="420"/>
    </location>
</feature>
<dbReference type="PROSITE" id="PS00216">
    <property type="entry name" value="SUGAR_TRANSPORT_1"/>
    <property type="match status" value="1"/>
</dbReference>
<accession>A0A8H7T034</accession>
<gene>
    <name evidence="10" type="ORF">IFR04_016112</name>
</gene>
<feature type="transmembrane region" description="Helical" evidence="8">
    <location>
        <begin position="462"/>
        <end position="483"/>
    </location>
</feature>